<evidence type="ECO:0000313" key="2">
    <source>
        <dbReference type="EMBL" id="ATQ44621.1"/>
    </source>
</evidence>
<dbReference type="PANTHER" id="PTHR34219">
    <property type="entry name" value="IRON-REGULATED INNER MEMBRANE PROTEIN-RELATED"/>
    <property type="match status" value="1"/>
</dbReference>
<reference evidence="2 3" key="1">
    <citation type="submission" date="2017-10" db="EMBL/GenBank/DDBJ databases">
        <title>Genome sequence of Caulobacter mirabilis FWC38.</title>
        <authorList>
            <person name="Fiebig A."/>
            <person name="Crosson S."/>
        </authorList>
    </citation>
    <scope>NUCLEOTIDE SEQUENCE [LARGE SCALE GENOMIC DNA]</scope>
    <source>
        <strain evidence="2 3">FWC 38</strain>
    </source>
</reference>
<dbReference type="OrthoDB" id="7238323at2"/>
<dbReference type="Pfam" id="PF03929">
    <property type="entry name" value="PepSY_TM"/>
    <property type="match status" value="1"/>
</dbReference>
<dbReference type="Proteomes" id="UP000228945">
    <property type="component" value="Chromosome"/>
</dbReference>
<evidence type="ECO:0008006" key="4">
    <source>
        <dbReference type="Google" id="ProtNLM"/>
    </source>
</evidence>
<feature type="transmembrane region" description="Helical" evidence="1">
    <location>
        <begin position="27"/>
        <end position="49"/>
    </location>
</feature>
<feature type="transmembrane region" description="Helical" evidence="1">
    <location>
        <begin position="216"/>
        <end position="235"/>
    </location>
</feature>
<keyword evidence="1" id="KW-0472">Membrane</keyword>
<organism evidence="2 3">
    <name type="scientific">Caulobacter mirabilis</name>
    <dbReference type="NCBI Taxonomy" id="69666"/>
    <lineage>
        <taxon>Bacteria</taxon>
        <taxon>Pseudomonadati</taxon>
        <taxon>Pseudomonadota</taxon>
        <taxon>Alphaproteobacteria</taxon>
        <taxon>Caulobacterales</taxon>
        <taxon>Caulobacteraceae</taxon>
        <taxon>Caulobacter</taxon>
    </lineage>
</organism>
<evidence type="ECO:0000313" key="3">
    <source>
        <dbReference type="Proteomes" id="UP000228945"/>
    </source>
</evidence>
<sequence length="387" mass="42213">MTGALGGAVKRSAPPRWRRVLRLWHRWFGLGAAVWLLLLAVTGSAIVFYEELDRALNPDWRSIPVAAAPRTPAADRAVEAAARAVPGFSPRYIDLPDKPGETIVMLGEIDAPDGKGGPAQVFADPRDGQVLGWRRNDVVSFDRRHLMDTLYGLHVDLKLGPAMTWFLGLVGLLWAIDHIAAIILAIPSVKAWRSAFRIQGRGLNLRRVFDLHRAPGLWLAPVTLVVAVTGTVLAWPDDSREAVRLVAPVSERLHEHYPSKGPPPAPIGVDRAVAIATGHTRAAADSVLVVARKGVYGVRTFDDRDLDHLGRLWTYVAMADGRIVGQRHDNGQGAGDGFFAWQYPLHSGQALGLTGRLLVLASGLATILLCVTGVVLWARRRPKPRRS</sequence>
<dbReference type="InterPro" id="IPR005625">
    <property type="entry name" value="PepSY-ass_TM"/>
</dbReference>
<protein>
    <recommendedName>
        <fullName evidence="4">Peptidase</fullName>
    </recommendedName>
</protein>
<feature type="transmembrane region" description="Helical" evidence="1">
    <location>
        <begin position="357"/>
        <end position="378"/>
    </location>
</feature>
<keyword evidence="1" id="KW-0812">Transmembrane</keyword>
<proteinExistence type="predicted"/>
<keyword evidence="3" id="KW-1185">Reference proteome</keyword>
<gene>
    <name evidence="2" type="ORF">CSW64_20630</name>
</gene>
<dbReference type="AlphaFoldDB" id="A0A2D2B2Z1"/>
<dbReference type="KEGG" id="cmb:CSW64_20630"/>
<evidence type="ECO:0000256" key="1">
    <source>
        <dbReference type="SAM" id="Phobius"/>
    </source>
</evidence>
<dbReference type="EMBL" id="CP024201">
    <property type="protein sequence ID" value="ATQ44621.1"/>
    <property type="molecule type" value="Genomic_DNA"/>
</dbReference>
<name>A0A2D2B2Z1_9CAUL</name>
<keyword evidence="1" id="KW-1133">Transmembrane helix</keyword>
<dbReference type="PANTHER" id="PTHR34219:SF5">
    <property type="entry name" value="BLR4505 PROTEIN"/>
    <property type="match status" value="1"/>
</dbReference>
<accession>A0A2D2B2Z1</accession>
<feature type="transmembrane region" description="Helical" evidence="1">
    <location>
        <begin position="165"/>
        <end position="187"/>
    </location>
</feature>